<sequence length="238" mass="25847">MGSAAVTIAGERTRLGLPFIHTACHPLLAHRAHVDSSASMRSCSRRSIAMVAKGDFVQVVKSVQVKGRDVRGQRGVVVEAWEPSPTEWGCCMELATDATVQVEMTHAPVEGYFTEEELKLLRFANDERRAVERPLVEGDCVQVVRDVVVKGASALHARGVVTSVWVICETDPACCCAELATDATVTVALDQRWATLPEPRRQIGYFAEDEIEIVRSSEIDGLDASARADTTVATVQAL</sequence>
<name>A0A6S9TGD7_CHRCT</name>
<gene>
    <name evidence="1" type="ORF">PCAR00345_LOCUS11422</name>
    <name evidence="2" type="ORF">PCAR00345_LOCUS11423</name>
</gene>
<organism evidence="2">
    <name type="scientific">Chrysotila carterae</name>
    <name type="common">Marine alga</name>
    <name type="synonym">Syracosphaera carterae</name>
    <dbReference type="NCBI Taxonomy" id="13221"/>
    <lineage>
        <taxon>Eukaryota</taxon>
        <taxon>Haptista</taxon>
        <taxon>Haptophyta</taxon>
        <taxon>Prymnesiophyceae</taxon>
        <taxon>Isochrysidales</taxon>
        <taxon>Isochrysidaceae</taxon>
        <taxon>Chrysotila</taxon>
    </lineage>
</organism>
<evidence type="ECO:0000313" key="1">
    <source>
        <dbReference type="EMBL" id="CAE0758828.1"/>
    </source>
</evidence>
<evidence type="ECO:0000313" key="2">
    <source>
        <dbReference type="EMBL" id="CAE0758829.1"/>
    </source>
</evidence>
<dbReference type="AlphaFoldDB" id="A0A6S9TGD7"/>
<accession>A0A6S9TGD7</accession>
<reference evidence="2" key="1">
    <citation type="submission" date="2021-01" db="EMBL/GenBank/DDBJ databases">
        <authorList>
            <person name="Corre E."/>
            <person name="Pelletier E."/>
            <person name="Niang G."/>
            <person name="Scheremetjew M."/>
            <person name="Finn R."/>
            <person name="Kale V."/>
            <person name="Holt S."/>
            <person name="Cochrane G."/>
            <person name="Meng A."/>
            <person name="Brown T."/>
            <person name="Cohen L."/>
        </authorList>
    </citation>
    <scope>NUCLEOTIDE SEQUENCE</scope>
    <source>
        <strain evidence="2">CCMP645</strain>
    </source>
</reference>
<dbReference type="EMBL" id="HBIZ01018285">
    <property type="protein sequence ID" value="CAE0758829.1"/>
    <property type="molecule type" value="Transcribed_RNA"/>
</dbReference>
<protein>
    <submittedName>
        <fullName evidence="2">Uncharacterized protein</fullName>
    </submittedName>
</protein>
<proteinExistence type="predicted"/>
<dbReference type="EMBL" id="HBIZ01018284">
    <property type="protein sequence ID" value="CAE0758828.1"/>
    <property type="molecule type" value="Transcribed_RNA"/>
</dbReference>